<gene>
    <name evidence="1" type="ORF">IC235_09330</name>
</gene>
<dbReference type="PANTHER" id="PTHR21174:SF0">
    <property type="entry name" value="HD PHOSPHOHYDROLASE FAMILY PROTEIN-RELATED"/>
    <property type="match status" value="1"/>
</dbReference>
<dbReference type="InterPro" id="IPR009218">
    <property type="entry name" value="HD_phosphohydro"/>
</dbReference>
<dbReference type="PANTHER" id="PTHR21174">
    <property type="match status" value="1"/>
</dbReference>
<dbReference type="PIRSF" id="PIRSF035170">
    <property type="entry name" value="HD_phosphohydro"/>
    <property type="match status" value="1"/>
</dbReference>
<dbReference type="SUPFAM" id="SSF109604">
    <property type="entry name" value="HD-domain/PDEase-like"/>
    <property type="match status" value="1"/>
</dbReference>
<dbReference type="Proteomes" id="UP000612233">
    <property type="component" value="Unassembled WGS sequence"/>
</dbReference>
<dbReference type="AlphaFoldDB" id="A0A927BD50"/>
<comment type="caution">
    <text evidence="1">The sequence shown here is derived from an EMBL/GenBank/DDBJ whole genome shotgun (WGS) entry which is preliminary data.</text>
</comment>
<dbReference type="Gene3D" id="1.10.472.50">
    <property type="entry name" value="HD-domain/PDEase-like"/>
    <property type="match status" value="1"/>
</dbReference>
<proteinExistence type="predicted"/>
<dbReference type="RefSeq" id="WP_191004904.1">
    <property type="nucleotide sequence ID" value="NZ_JACXAD010000008.1"/>
</dbReference>
<evidence type="ECO:0000313" key="1">
    <source>
        <dbReference type="EMBL" id="MBD2768090.1"/>
    </source>
</evidence>
<dbReference type="EMBL" id="JACXAD010000008">
    <property type="protein sequence ID" value="MBD2768090.1"/>
    <property type="molecule type" value="Genomic_DNA"/>
</dbReference>
<evidence type="ECO:0008006" key="3">
    <source>
        <dbReference type="Google" id="ProtNLM"/>
    </source>
</evidence>
<protein>
    <recommendedName>
        <fullName evidence="3">N-methyl-D-aspartate receptor NMDAR2C subunit</fullName>
    </recommendedName>
</protein>
<accession>A0A927BD50</accession>
<reference evidence="1" key="1">
    <citation type="submission" date="2020-09" db="EMBL/GenBank/DDBJ databases">
        <authorList>
            <person name="Kim M.K."/>
        </authorList>
    </citation>
    <scope>NUCLEOTIDE SEQUENCE</scope>
    <source>
        <strain evidence="1">BT664</strain>
    </source>
</reference>
<sequence length="216" mass="24563">MSVFLPDMAARWHSLTAPLLADTARREAVFQELIAAYEGPARHYHTLQHLDSLLTHLAAAPLHDAVVVQLAVWFHDMVYQSLRSDNEARSADRARAFLQETTLEPARQQRVAFLIERTADHTQPQPSDDNDLLWFLDADLSILGAPEEAYWEYARQVRREYHLVPDLLYRPGRRKVLAKMLATPALFRTLALHAALEVPARRNLAAEIAAWDRGGL</sequence>
<keyword evidence="2" id="KW-1185">Reference proteome</keyword>
<name>A0A927BD50_9BACT</name>
<evidence type="ECO:0000313" key="2">
    <source>
        <dbReference type="Proteomes" id="UP000612233"/>
    </source>
</evidence>
<organism evidence="1 2">
    <name type="scientific">Hymenobacter montanus</name>
    <dbReference type="NCBI Taxonomy" id="2771359"/>
    <lineage>
        <taxon>Bacteria</taxon>
        <taxon>Pseudomonadati</taxon>
        <taxon>Bacteroidota</taxon>
        <taxon>Cytophagia</taxon>
        <taxon>Cytophagales</taxon>
        <taxon>Hymenobacteraceae</taxon>
        <taxon>Hymenobacter</taxon>
    </lineage>
</organism>